<evidence type="ECO:0000256" key="1">
    <source>
        <dbReference type="SAM" id="MobiDB-lite"/>
    </source>
</evidence>
<feature type="region of interest" description="Disordered" evidence="1">
    <location>
        <begin position="28"/>
        <end position="48"/>
    </location>
</feature>
<keyword evidence="2" id="KW-0472">Membrane</keyword>
<keyword evidence="4" id="KW-1185">Reference proteome</keyword>
<protein>
    <submittedName>
        <fullName evidence="3">Uncharacterized protein</fullName>
    </submittedName>
</protein>
<feature type="compositionally biased region" description="Low complexity" evidence="1">
    <location>
        <begin position="30"/>
        <end position="48"/>
    </location>
</feature>
<organism evidence="3 4">
    <name type="scientific">Colletotrichum asianum</name>
    <dbReference type="NCBI Taxonomy" id="702518"/>
    <lineage>
        <taxon>Eukaryota</taxon>
        <taxon>Fungi</taxon>
        <taxon>Dikarya</taxon>
        <taxon>Ascomycota</taxon>
        <taxon>Pezizomycotina</taxon>
        <taxon>Sordariomycetes</taxon>
        <taxon>Hypocreomycetidae</taxon>
        <taxon>Glomerellales</taxon>
        <taxon>Glomerellaceae</taxon>
        <taxon>Colletotrichum</taxon>
        <taxon>Colletotrichum gloeosporioides species complex</taxon>
    </lineage>
</organism>
<evidence type="ECO:0000313" key="3">
    <source>
        <dbReference type="EMBL" id="KAF0316175.1"/>
    </source>
</evidence>
<keyword evidence="2" id="KW-0812">Transmembrane</keyword>
<feature type="transmembrane region" description="Helical" evidence="2">
    <location>
        <begin position="163"/>
        <end position="181"/>
    </location>
</feature>
<reference evidence="3 4" key="1">
    <citation type="submission" date="2019-12" db="EMBL/GenBank/DDBJ databases">
        <title>A genome sequence resource for the geographically widespread anthracnose pathogen Colletotrichum asianum.</title>
        <authorList>
            <person name="Meng Y."/>
        </authorList>
    </citation>
    <scope>NUCLEOTIDE SEQUENCE [LARGE SCALE GENOMIC DNA]</scope>
    <source>
        <strain evidence="3 4">ICMP 18580</strain>
    </source>
</reference>
<dbReference type="AlphaFoldDB" id="A0A8H3VYD4"/>
<proteinExistence type="predicted"/>
<evidence type="ECO:0000313" key="4">
    <source>
        <dbReference type="Proteomes" id="UP000434172"/>
    </source>
</evidence>
<accession>A0A8H3VYD4</accession>
<sequence length="216" mass="22958">MPNQILHGPGSGLVNMILFSAPLVSPHLLSSSQGKHQESSSSSTPSASLITHVHDHDRDLANGNHDGTLPTFSASLSSRWGNSGTLHGGGMEMELELELEPSPSQGTSGTRVPVPRNAPTTPWAQGTRDLSTPDLRPPHLSLHFPSRLLGHMVESWHQSRPPIVALGLVVVVVVVNVVFALDSRCPVPGQCFASQITVTCCSGVDATHVNLVPFLR</sequence>
<name>A0A8H3VYD4_9PEZI</name>
<feature type="compositionally biased region" description="Polar residues" evidence="1">
    <location>
        <begin position="118"/>
        <end position="130"/>
    </location>
</feature>
<evidence type="ECO:0000256" key="2">
    <source>
        <dbReference type="SAM" id="Phobius"/>
    </source>
</evidence>
<feature type="region of interest" description="Disordered" evidence="1">
    <location>
        <begin position="99"/>
        <end position="136"/>
    </location>
</feature>
<comment type="caution">
    <text evidence="3">The sequence shown here is derived from an EMBL/GenBank/DDBJ whole genome shotgun (WGS) entry which is preliminary data.</text>
</comment>
<dbReference type="EMBL" id="WOWK01000169">
    <property type="protein sequence ID" value="KAF0316175.1"/>
    <property type="molecule type" value="Genomic_DNA"/>
</dbReference>
<gene>
    <name evidence="3" type="ORF">GQ607_016600</name>
</gene>
<keyword evidence="2" id="KW-1133">Transmembrane helix</keyword>
<dbReference type="Proteomes" id="UP000434172">
    <property type="component" value="Unassembled WGS sequence"/>
</dbReference>